<reference evidence="2 3" key="1">
    <citation type="submission" date="2014-06" db="EMBL/GenBank/DDBJ databases">
        <authorList>
            <consortium name="DOE Joint Genome Institute"/>
            <person name="Kuo A."/>
            <person name="Kohler A."/>
            <person name="Nagy L.G."/>
            <person name="Floudas D."/>
            <person name="Copeland A."/>
            <person name="Barry K.W."/>
            <person name="Cichocki N."/>
            <person name="Veneault-Fourrey C."/>
            <person name="LaButti K."/>
            <person name="Lindquist E.A."/>
            <person name="Lipzen A."/>
            <person name="Lundell T."/>
            <person name="Morin E."/>
            <person name="Murat C."/>
            <person name="Sun H."/>
            <person name="Tunlid A."/>
            <person name="Henrissat B."/>
            <person name="Grigoriev I.V."/>
            <person name="Hibbett D.S."/>
            <person name="Martin F."/>
            <person name="Nordberg H.P."/>
            <person name="Cantor M.N."/>
            <person name="Hua S.X."/>
        </authorList>
    </citation>
    <scope>NUCLEOTIDE SEQUENCE [LARGE SCALE GENOMIC DNA]</scope>
    <source>
        <strain evidence="2 3">ATCC 200175</strain>
    </source>
</reference>
<protein>
    <recommendedName>
        <fullName evidence="1">Helitron helicase-like domain-containing protein</fullName>
    </recommendedName>
</protein>
<dbReference type="InterPro" id="IPR025476">
    <property type="entry name" value="Helitron_helicase-like"/>
</dbReference>
<dbReference type="AlphaFoldDB" id="A0A0C9TLZ2"/>
<name>A0A0C9TLZ2_PAXIN</name>
<organism evidence="2 3">
    <name type="scientific">Paxillus involutus ATCC 200175</name>
    <dbReference type="NCBI Taxonomy" id="664439"/>
    <lineage>
        <taxon>Eukaryota</taxon>
        <taxon>Fungi</taxon>
        <taxon>Dikarya</taxon>
        <taxon>Basidiomycota</taxon>
        <taxon>Agaricomycotina</taxon>
        <taxon>Agaricomycetes</taxon>
        <taxon>Agaricomycetidae</taxon>
        <taxon>Boletales</taxon>
        <taxon>Paxilineae</taxon>
        <taxon>Paxillaceae</taxon>
        <taxon>Paxillus</taxon>
    </lineage>
</organism>
<accession>A0A0C9TLZ2</accession>
<dbReference type="EMBL" id="KN819636">
    <property type="protein sequence ID" value="KIJ08376.1"/>
    <property type="molecule type" value="Genomic_DNA"/>
</dbReference>
<evidence type="ECO:0000313" key="2">
    <source>
        <dbReference type="EMBL" id="KIJ08376.1"/>
    </source>
</evidence>
<gene>
    <name evidence="2" type="ORF">PAXINDRAFT_88934</name>
</gene>
<dbReference type="HOGENOM" id="CLU_080483_2_1_1"/>
<proteinExistence type="predicted"/>
<dbReference type="OrthoDB" id="2692896at2759"/>
<keyword evidence="3" id="KW-1185">Reference proteome</keyword>
<sequence>LIKKFRTPALFITINPSDVCNPLVGLIQSIKIAEWWSMCAFDRAVFVARNPAAAAVFFDEIVTSFLQTIMKAGKPSLGVFGICEAYDGMVEAQGKGTLHGHFMLWLKGNPNPQMLRDRMRDDVNYKKAVIDWLEANIKCKLPGQG</sequence>
<reference evidence="3" key="2">
    <citation type="submission" date="2015-01" db="EMBL/GenBank/DDBJ databases">
        <title>Evolutionary Origins and Diversification of the Mycorrhizal Mutualists.</title>
        <authorList>
            <consortium name="DOE Joint Genome Institute"/>
            <consortium name="Mycorrhizal Genomics Consortium"/>
            <person name="Kohler A."/>
            <person name="Kuo A."/>
            <person name="Nagy L.G."/>
            <person name="Floudas D."/>
            <person name="Copeland A."/>
            <person name="Barry K.W."/>
            <person name="Cichocki N."/>
            <person name="Veneault-Fourrey C."/>
            <person name="LaButti K."/>
            <person name="Lindquist E.A."/>
            <person name="Lipzen A."/>
            <person name="Lundell T."/>
            <person name="Morin E."/>
            <person name="Murat C."/>
            <person name="Riley R."/>
            <person name="Ohm R."/>
            <person name="Sun H."/>
            <person name="Tunlid A."/>
            <person name="Henrissat B."/>
            <person name="Grigoriev I.V."/>
            <person name="Hibbett D.S."/>
            <person name="Martin F."/>
        </authorList>
    </citation>
    <scope>NUCLEOTIDE SEQUENCE [LARGE SCALE GENOMIC DNA]</scope>
    <source>
        <strain evidence="3">ATCC 200175</strain>
    </source>
</reference>
<dbReference type="Pfam" id="PF14214">
    <property type="entry name" value="Helitron_like_N"/>
    <property type="match status" value="1"/>
</dbReference>
<dbReference type="Proteomes" id="UP000053647">
    <property type="component" value="Unassembled WGS sequence"/>
</dbReference>
<evidence type="ECO:0000259" key="1">
    <source>
        <dbReference type="Pfam" id="PF14214"/>
    </source>
</evidence>
<evidence type="ECO:0000313" key="3">
    <source>
        <dbReference type="Proteomes" id="UP000053647"/>
    </source>
</evidence>
<feature type="domain" description="Helitron helicase-like" evidence="1">
    <location>
        <begin position="2"/>
        <end position="104"/>
    </location>
</feature>
<feature type="non-terminal residue" evidence="2">
    <location>
        <position position="1"/>
    </location>
</feature>